<dbReference type="PROSITE" id="PS50405">
    <property type="entry name" value="GST_CTER"/>
    <property type="match status" value="1"/>
</dbReference>
<dbReference type="SFLD" id="SFLDS00019">
    <property type="entry name" value="Glutathione_Transferase_(cytos"/>
    <property type="match status" value="1"/>
</dbReference>
<sequence>MSAASNPKLQKGAAPFKLLTAGTPNGHKASILLEELKDAYPDFSYDFEGISFKDNEQKQEWFLQVNPNGRIPAAIVFPEKEGGAPHYLFESASITLWLAEHVDKENKFSFTDPYEHSEALSWVFFGHGGVGPMQGQANHFYRYAPEKIPYGINRYITETKRLYSVLEDRLSGKRENPASTDGKHTGEGRDFLVGKGKGKYSFVDINLYPWVRMNAWAGVEDFSTEFPLLSAWVDRIAARPAAQRGIDIPEKSQYNPNMSKEEQDKKAEEAKQWIHKK</sequence>
<evidence type="ECO:0008006" key="8">
    <source>
        <dbReference type="Google" id="ProtNLM"/>
    </source>
</evidence>
<dbReference type="InterPro" id="IPR004045">
    <property type="entry name" value="Glutathione_S-Trfase_N"/>
</dbReference>
<dbReference type="InterPro" id="IPR036249">
    <property type="entry name" value="Thioredoxin-like_sf"/>
</dbReference>
<dbReference type="SUPFAM" id="SSF52833">
    <property type="entry name" value="Thioredoxin-like"/>
    <property type="match status" value="1"/>
</dbReference>
<dbReference type="SUPFAM" id="SSF47616">
    <property type="entry name" value="GST C-terminal domain-like"/>
    <property type="match status" value="1"/>
</dbReference>
<accession>A0A8H3TPM1</accession>
<dbReference type="Gene3D" id="1.20.1050.10">
    <property type="match status" value="1"/>
</dbReference>
<dbReference type="Gene3D" id="3.40.30.10">
    <property type="entry name" value="Glutaredoxin"/>
    <property type="match status" value="1"/>
</dbReference>
<dbReference type="OrthoDB" id="422574at2759"/>
<evidence type="ECO:0000313" key="7">
    <source>
        <dbReference type="Proteomes" id="UP000620104"/>
    </source>
</evidence>
<feature type="domain" description="GST C-terminal" evidence="5">
    <location>
        <begin position="112"/>
        <end position="258"/>
    </location>
</feature>
<evidence type="ECO:0000256" key="2">
    <source>
        <dbReference type="RuleBase" id="RU003494"/>
    </source>
</evidence>
<dbReference type="EMBL" id="BLZA01000010">
    <property type="protein sequence ID" value="GHJ85036.1"/>
    <property type="molecule type" value="Genomic_DNA"/>
</dbReference>
<gene>
    <name evidence="6" type="ORF">NliqN6_1438</name>
</gene>
<dbReference type="PANTHER" id="PTHR44051">
    <property type="entry name" value="GLUTATHIONE S-TRANSFERASE-RELATED"/>
    <property type="match status" value="1"/>
</dbReference>
<evidence type="ECO:0000256" key="1">
    <source>
        <dbReference type="ARBA" id="ARBA00007409"/>
    </source>
</evidence>
<evidence type="ECO:0000313" key="6">
    <source>
        <dbReference type="EMBL" id="GHJ85036.1"/>
    </source>
</evidence>
<feature type="domain" description="GST N-terminal" evidence="4">
    <location>
        <begin position="13"/>
        <end position="106"/>
    </location>
</feature>
<dbReference type="InterPro" id="IPR004046">
    <property type="entry name" value="GST_C"/>
</dbReference>
<dbReference type="Proteomes" id="UP000620104">
    <property type="component" value="Unassembled WGS sequence"/>
</dbReference>
<reference evidence="6" key="1">
    <citation type="submission" date="2020-07" db="EMBL/GenBank/DDBJ databases">
        <title>Draft Genome Sequence of a Deep-Sea Yeast, Naganishia (Cryptococcus) liquefaciens strain N6.</title>
        <authorList>
            <person name="Han Y.W."/>
            <person name="Kajitani R."/>
            <person name="Morimoto H."/>
            <person name="Parhat M."/>
            <person name="Tsubouchi H."/>
            <person name="Bakenova O."/>
            <person name="Ogata M."/>
            <person name="Argunhan B."/>
            <person name="Aoki R."/>
            <person name="Kajiwara S."/>
            <person name="Itoh T."/>
            <person name="Iwasaki H."/>
        </authorList>
    </citation>
    <scope>NUCLEOTIDE SEQUENCE</scope>
    <source>
        <strain evidence="6">N6</strain>
    </source>
</reference>
<protein>
    <recommendedName>
        <fullName evidence="8">Glutathione S-transferase</fullName>
    </recommendedName>
</protein>
<dbReference type="CDD" id="cd03048">
    <property type="entry name" value="GST_N_Ure2p_like"/>
    <property type="match status" value="1"/>
</dbReference>
<feature type="region of interest" description="Disordered" evidence="3">
    <location>
        <begin position="244"/>
        <end position="277"/>
    </location>
</feature>
<proteinExistence type="inferred from homology"/>
<comment type="caution">
    <text evidence="6">The sequence shown here is derived from an EMBL/GenBank/DDBJ whole genome shotgun (WGS) entry which is preliminary data.</text>
</comment>
<dbReference type="Pfam" id="PF00043">
    <property type="entry name" value="GST_C"/>
    <property type="match status" value="1"/>
</dbReference>
<dbReference type="PANTHER" id="PTHR44051:SF8">
    <property type="entry name" value="GLUTATHIONE S-TRANSFERASE GSTA"/>
    <property type="match status" value="1"/>
</dbReference>
<dbReference type="InterPro" id="IPR036282">
    <property type="entry name" value="Glutathione-S-Trfase_C_sf"/>
</dbReference>
<name>A0A8H3TPM1_9TREE</name>
<dbReference type="SFLD" id="SFLDG00358">
    <property type="entry name" value="Main_(cytGST)"/>
    <property type="match status" value="1"/>
</dbReference>
<dbReference type="PROSITE" id="PS50404">
    <property type="entry name" value="GST_NTER"/>
    <property type="match status" value="1"/>
</dbReference>
<dbReference type="Pfam" id="PF02798">
    <property type="entry name" value="GST_N"/>
    <property type="match status" value="1"/>
</dbReference>
<evidence type="ECO:0000256" key="3">
    <source>
        <dbReference type="SAM" id="MobiDB-lite"/>
    </source>
</evidence>
<evidence type="ECO:0000259" key="4">
    <source>
        <dbReference type="PROSITE" id="PS50404"/>
    </source>
</evidence>
<evidence type="ECO:0000259" key="5">
    <source>
        <dbReference type="PROSITE" id="PS50405"/>
    </source>
</evidence>
<feature type="compositionally biased region" description="Basic and acidic residues" evidence="3">
    <location>
        <begin position="259"/>
        <end position="277"/>
    </location>
</feature>
<keyword evidence="7" id="KW-1185">Reference proteome</keyword>
<comment type="similarity">
    <text evidence="1 2">Belongs to the GST superfamily.</text>
</comment>
<organism evidence="6 7">
    <name type="scientific">Naganishia liquefaciens</name>
    <dbReference type="NCBI Taxonomy" id="104408"/>
    <lineage>
        <taxon>Eukaryota</taxon>
        <taxon>Fungi</taxon>
        <taxon>Dikarya</taxon>
        <taxon>Basidiomycota</taxon>
        <taxon>Agaricomycotina</taxon>
        <taxon>Tremellomycetes</taxon>
        <taxon>Filobasidiales</taxon>
        <taxon>Filobasidiaceae</taxon>
        <taxon>Naganishia</taxon>
    </lineage>
</organism>
<dbReference type="AlphaFoldDB" id="A0A8H3TPM1"/>
<dbReference type="InterPro" id="IPR040079">
    <property type="entry name" value="Glutathione_S-Trfase"/>
</dbReference>
<dbReference type="InterPro" id="IPR010987">
    <property type="entry name" value="Glutathione-S-Trfase_C-like"/>
</dbReference>